<sequence>MIKLSQQEVYHVLICYHCVNKTQMKQIAHYEREAEEFIVAMGNHYPITFYTYWDLYLCPVCDQVTLLKTSKNTEERDPVDYTLTPSEIILYPNVSLEDAGIPQKVRKSFEAAMRIKNVEGTLCAIGVRRTLEMMCKDKGARGKDLFHKLKDLSEKGVLPPIINDMAKVLRVLGNEAAHGDDRDFSEEVIESMIRFTHVILDYVYNLPGQLSGIQVKMGKSIENDEVLSEPGPYKQNITVSKDT</sequence>
<evidence type="ECO:0000259" key="1">
    <source>
        <dbReference type="Pfam" id="PF13643"/>
    </source>
</evidence>
<accession>A0A3A6PRL9</accession>
<dbReference type="Pfam" id="PF13643">
    <property type="entry name" value="DUF4145"/>
    <property type="match status" value="1"/>
</dbReference>
<dbReference type="InterPro" id="IPR025285">
    <property type="entry name" value="DUF4145"/>
</dbReference>
<name>A0A3A6PRL9_9BACL</name>
<feature type="domain" description="DUF4145" evidence="1">
    <location>
        <begin position="111"/>
        <end position="197"/>
    </location>
</feature>
<gene>
    <name evidence="2" type="ORF">D3P09_02370</name>
</gene>
<dbReference type="Proteomes" id="UP000267798">
    <property type="component" value="Unassembled WGS sequence"/>
</dbReference>
<protein>
    <submittedName>
        <fullName evidence="2">DUF4145 domain-containing protein</fullName>
    </submittedName>
</protein>
<dbReference type="AlphaFoldDB" id="A0A3A6PRL9"/>
<proteinExistence type="predicted"/>
<evidence type="ECO:0000313" key="3">
    <source>
        <dbReference type="Proteomes" id="UP000267798"/>
    </source>
</evidence>
<dbReference type="EMBL" id="QXQB01000001">
    <property type="protein sequence ID" value="RJX40889.1"/>
    <property type="molecule type" value="Genomic_DNA"/>
</dbReference>
<keyword evidence="3" id="KW-1185">Reference proteome</keyword>
<comment type="caution">
    <text evidence="2">The sequence shown here is derived from an EMBL/GenBank/DDBJ whole genome shotgun (WGS) entry which is preliminary data.</text>
</comment>
<evidence type="ECO:0000313" key="2">
    <source>
        <dbReference type="EMBL" id="RJX40889.1"/>
    </source>
</evidence>
<reference evidence="2 3" key="1">
    <citation type="submission" date="2018-09" db="EMBL/GenBank/DDBJ databases">
        <title>Paenibacillus aracenensis nov. sp. isolated from a cave in southern Spain.</title>
        <authorList>
            <person name="Jurado V."/>
            <person name="Gutierrez-Patricio S."/>
            <person name="Gonzalez-Pimentel J.L."/>
            <person name="Miller A.Z."/>
            <person name="Laiz L."/>
            <person name="Saiz-Jimenez C."/>
        </authorList>
    </citation>
    <scope>NUCLEOTIDE SEQUENCE [LARGE SCALE GENOMIC DNA]</scope>
    <source>
        <strain evidence="2 3">JCM 19203</strain>
    </source>
</reference>
<organism evidence="2 3">
    <name type="scientific">Paenibacillus pinisoli</name>
    <dbReference type="NCBI Taxonomy" id="1276110"/>
    <lineage>
        <taxon>Bacteria</taxon>
        <taxon>Bacillati</taxon>
        <taxon>Bacillota</taxon>
        <taxon>Bacilli</taxon>
        <taxon>Bacillales</taxon>
        <taxon>Paenibacillaceae</taxon>
        <taxon>Paenibacillus</taxon>
    </lineage>
</organism>